<evidence type="ECO:0000256" key="4">
    <source>
        <dbReference type="ARBA" id="ARBA00022692"/>
    </source>
</evidence>
<dbReference type="InterPro" id="IPR023090">
    <property type="entry name" value="UPF0702_alpha/beta_dom_sf"/>
</dbReference>
<evidence type="ECO:0000256" key="3">
    <source>
        <dbReference type="ARBA" id="ARBA00022475"/>
    </source>
</evidence>
<keyword evidence="11" id="KW-1185">Reference proteome</keyword>
<evidence type="ECO:0000256" key="7">
    <source>
        <dbReference type="SAM" id="Phobius"/>
    </source>
</evidence>
<comment type="subcellular location">
    <subcellularLocation>
        <location evidence="1">Cell membrane</location>
        <topology evidence="1">Multi-pass membrane protein</topology>
    </subcellularLocation>
</comment>
<reference evidence="10 11" key="1">
    <citation type="submission" date="2019-10" db="EMBL/GenBank/DDBJ databases">
        <title>Alkalibaculum tamaniensis sp.nov., a new alkaliphilic acetogen, isolated on methoxylated aromatics from a mud volcano.</title>
        <authorList>
            <person name="Khomyakova M.A."/>
            <person name="Merkel A.Y."/>
            <person name="Bonch-Osmolovskaya E.A."/>
            <person name="Slobodkin A.I."/>
        </authorList>
    </citation>
    <scope>NUCLEOTIDE SEQUENCE [LARGE SCALE GENOMIC DNA]</scope>
    <source>
        <strain evidence="10 11">M08DMB</strain>
    </source>
</reference>
<evidence type="ECO:0000313" key="11">
    <source>
        <dbReference type="Proteomes" id="UP000440004"/>
    </source>
</evidence>
<evidence type="ECO:0000256" key="2">
    <source>
        <dbReference type="ARBA" id="ARBA00006448"/>
    </source>
</evidence>
<evidence type="ECO:0000259" key="8">
    <source>
        <dbReference type="Pfam" id="PF04239"/>
    </source>
</evidence>
<dbReference type="PANTHER" id="PTHR34582:SF6">
    <property type="entry name" value="UPF0702 TRANSMEMBRANE PROTEIN YCAP"/>
    <property type="match status" value="1"/>
</dbReference>
<name>A0A6A7K8L5_9FIRM</name>
<feature type="transmembrane region" description="Helical" evidence="7">
    <location>
        <begin position="58"/>
        <end position="75"/>
    </location>
</feature>
<evidence type="ECO:0000256" key="1">
    <source>
        <dbReference type="ARBA" id="ARBA00004651"/>
    </source>
</evidence>
<keyword evidence="6 7" id="KW-0472">Membrane</keyword>
<dbReference type="GO" id="GO:0005886">
    <property type="term" value="C:plasma membrane"/>
    <property type="evidence" value="ECO:0007669"/>
    <property type="project" value="UniProtKB-SubCell"/>
</dbReference>
<gene>
    <name evidence="10" type="ORF">GC105_07020</name>
</gene>
<feature type="domain" description="YetF C-terminal" evidence="8">
    <location>
        <begin position="81"/>
        <end position="213"/>
    </location>
</feature>
<keyword evidence="5 7" id="KW-1133">Transmembrane helix</keyword>
<evidence type="ECO:0000313" key="10">
    <source>
        <dbReference type="EMBL" id="MPW25537.1"/>
    </source>
</evidence>
<keyword evidence="4 7" id="KW-0812">Transmembrane</keyword>
<keyword evidence="3" id="KW-1003">Cell membrane</keyword>
<accession>A0A6A7K8L5</accession>
<dbReference type="Proteomes" id="UP000440004">
    <property type="component" value="Unassembled WGS sequence"/>
</dbReference>
<dbReference type="Gene3D" id="3.30.240.20">
    <property type="entry name" value="bsu07140 like domains"/>
    <property type="match status" value="2"/>
</dbReference>
<evidence type="ECO:0000256" key="5">
    <source>
        <dbReference type="ARBA" id="ARBA00022989"/>
    </source>
</evidence>
<protein>
    <submittedName>
        <fullName evidence="10">DUF421 domain-containing protein</fullName>
    </submittedName>
</protein>
<proteinExistence type="inferred from homology"/>
<feature type="domain" description="YetF-like N-terminal transmembrane" evidence="9">
    <location>
        <begin position="3"/>
        <end position="75"/>
    </location>
</feature>
<dbReference type="InterPro" id="IPR048454">
    <property type="entry name" value="YetF_N"/>
</dbReference>
<feature type="transmembrane region" description="Helical" evidence="7">
    <location>
        <begin position="34"/>
        <end position="52"/>
    </location>
</feature>
<dbReference type="EMBL" id="WHNX01000008">
    <property type="protein sequence ID" value="MPW25537.1"/>
    <property type="molecule type" value="Genomic_DNA"/>
</dbReference>
<organism evidence="10 11">
    <name type="scientific">Alkalibaculum sporogenes</name>
    <dbReference type="NCBI Taxonomy" id="2655001"/>
    <lineage>
        <taxon>Bacteria</taxon>
        <taxon>Bacillati</taxon>
        <taxon>Bacillota</taxon>
        <taxon>Clostridia</taxon>
        <taxon>Eubacteriales</taxon>
        <taxon>Eubacteriaceae</taxon>
        <taxon>Alkalibaculum</taxon>
    </lineage>
</organism>
<evidence type="ECO:0000256" key="6">
    <source>
        <dbReference type="ARBA" id="ARBA00023136"/>
    </source>
</evidence>
<dbReference type="Pfam" id="PF04239">
    <property type="entry name" value="DUF421"/>
    <property type="match status" value="1"/>
</dbReference>
<dbReference type="InterPro" id="IPR007353">
    <property type="entry name" value="DUF421"/>
</dbReference>
<dbReference type="Pfam" id="PF20730">
    <property type="entry name" value="YetF_N"/>
    <property type="match status" value="1"/>
</dbReference>
<feature type="transmembrane region" description="Helical" evidence="7">
    <location>
        <begin position="6"/>
        <end position="22"/>
    </location>
</feature>
<comment type="similarity">
    <text evidence="2">Belongs to the UPF0702 family.</text>
</comment>
<evidence type="ECO:0000259" key="9">
    <source>
        <dbReference type="Pfam" id="PF20730"/>
    </source>
</evidence>
<dbReference type="PANTHER" id="PTHR34582">
    <property type="entry name" value="UPF0702 TRANSMEMBRANE PROTEIN YCAP"/>
    <property type="match status" value="1"/>
</dbReference>
<comment type="caution">
    <text evidence="10">The sequence shown here is derived from an EMBL/GenBank/DDBJ whole genome shotgun (WGS) entry which is preliminary data.</text>
</comment>
<dbReference type="AlphaFoldDB" id="A0A6A7K8L5"/>
<sequence length="235" mass="26755">MDYLKITFRVFFIMGLLLFLVLTTGRRKIGELPVFDFLAIIILGNVVGADIADPKVPQLPTAYAILLIVGIQYLLSRYTIKSRKFGRKVTFSPTVVIQNGQFIKSNMKKLKYSVDNIQMYLREKGIFDINEVEFAIVEDSGNVSVMKKSQFQPLTPYDMNITTNYKGISLPLIIDGSVYENNLTKLNLDKVWLQAQLKLNAITSFDEAFYVDINTQGKLYVSKVAEPKDIIRDFV</sequence>
<dbReference type="RefSeq" id="WP_152803092.1">
    <property type="nucleotide sequence ID" value="NZ_WHNX01000008.1"/>
</dbReference>